<proteinExistence type="predicted"/>
<feature type="region of interest" description="Disordered" evidence="1">
    <location>
        <begin position="57"/>
        <end position="127"/>
    </location>
</feature>
<sequence length="146" mass="15719">VWEDSEGNPLLNEDRQQVTSAKLIDTKKLLSCQTPEAVTAFFLEMTSAAVKLWQARNAKNKRQAAAGMGASTSGTLSGNVSPSPSIEITHERFVREDDLEDTSSRKHPKVDTVSGSRPGGPHRLHPGVPAGNFVLPLAFGHSPLFS</sequence>
<protein>
    <submittedName>
        <fullName evidence="2">Uncharacterized protein</fullName>
    </submittedName>
</protein>
<evidence type="ECO:0000256" key="1">
    <source>
        <dbReference type="SAM" id="MobiDB-lite"/>
    </source>
</evidence>
<feature type="non-terminal residue" evidence="2">
    <location>
        <position position="1"/>
    </location>
</feature>
<dbReference type="AlphaFoldDB" id="A0A392Q1S5"/>
<comment type="caution">
    <text evidence="2">The sequence shown here is derived from an EMBL/GenBank/DDBJ whole genome shotgun (WGS) entry which is preliminary data.</text>
</comment>
<organism evidence="2 3">
    <name type="scientific">Trifolium medium</name>
    <dbReference type="NCBI Taxonomy" id="97028"/>
    <lineage>
        <taxon>Eukaryota</taxon>
        <taxon>Viridiplantae</taxon>
        <taxon>Streptophyta</taxon>
        <taxon>Embryophyta</taxon>
        <taxon>Tracheophyta</taxon>
        <taxon>Spermatophyta</taxon>
        <taxon>Magnoliopsida</taxon>
        <taxon>eudicotyledons</taxon>
        <taxon>Gunneridae</taxon>
        <taxon>Pentapetalae</taxon>
        <taxon>rosids</taxon>
        <taxon>fabids</taxon>
        <taxon>Fabales</taxon>
        <taxon>Fabaceae</taxon>
        <taxon>Papilionoideae</taxon>
        <taxon>50 kb inversion clade</taxon>
        <taxon>NPAAA clade</taxon>
        <taxon>Hologalegina</taxon>
        <taxon>IRL clade</taxon>
        <taxon>Trifolieae</taxon>
        <taxon>Trifolium</taxon>
    </lineage>
</organism>
<feature type="compositionally biased region" description="Low complexity" evidence="1">
    <location>
        <begin position="63"/>
        <end position="78"/>
    </location>
</feature>
<accession>A0A392Q1S5</accession>
<dbReference type="EMBL" id="LXQA010107262">
    <property type="protein sequence ID" value="MCI17842.1"/>
    <property type="molecule type" value="Genomic_DNA"/>
</dbReference>
<name>A0A392Q1S5_9FABA</name>
<evidence type="ECO:0000313" key="3">
    <source>
        <dbReference type="Proteomes" id="UP000265520"/>
    </source>
</evidence>
<evidence type="ECO:0000313" key="2">
    <source>
        <dbReference type="EMBL" id="MCI17842.1"/>
    </source>
</evidence>
<reference evidence="2 3" key="1">
    <citation type="journal article" date="2018" name="Front. Plant Sci.">
        <title>Red Clover (Trifolium pratense) and Zigzag Clover (T. medium) - A Picture of Genomic Similarities and Differences.</title>
        <authorList>
            <person name="Dluhosova J."/>
            <person name="Istvanek J."/>
            <person name="Nedelnik J."/>
            <person name="Repkova J."/>
        </authorList>
    </citation>
    <scope>NUCLEOTIDE SEQUENCE [LARGE SCALE GENOMIC DNA]</scope>
    <source>
        <strain evidence="3">cv. 10/8</strain>
        <tissue evidence="2">Leaf</tissue>
    </source>
</reference>
<dbReference type="Proteomes" id="UP000265520">
    <property type="component" value="Unassembled WGS sequence"/>
</dbReference>
<keyword evidence="3" id="KW-1185">Reference proteome</keyword>